<sequence length="95" mass="11482">MFRLWGKIWKNNRMAADTVICDDSPDTRTHKVFRALDEICYTFDLSKPIWLDTNIREFQKHAKVRFYQDSFIDGIDFDYLEIQVIEEDSYNTDYV</sequence>
<accession>A0A3E3JZ57</accession>
<dbReference type="RefSeq" id="WP_048620424.1">
    <property type="nucleotide sequence ID" value="NZ_CAUWLM010000015.1"/>
</dbReference>
<evidence type="ECO:0000313" key="2">
    <source>
        <dbReference type="Proteomes" id="UP000261080"/>
    </source>
</evidence>
<dbReference type="AlphaFoldDB" id="A0A3E3JZ57"/>
<dbReference type="EMBL" id="QVLX01000009">
    <property type="protein sequence ID" value="RGE85161.1"/>
    <property type="molecule type" value="Genomic_DNA"/>
</dbReference>
<keyword evidence="2" id="KW-1185">Reference proteome</keyword>
<name>A0A3E3JZ57_9FIRM</name>
<evidence type="ECO:0000313" key="1">
    <source>
        <dbReference type="EMBL" id="RGE85161.1"/>
    </source>
</evidence>
<dbReference type="OrthoDB" id="2084516at2"/>
<proteinExistence type="predicted"/>
<gene>
    <name evidence="1" type="ORF">DW016_13555</name>
</gene>
<protein>
    <submittedName>
        <fullName evidence="1">Uncharacterized protein</fullName>
    </submittedName>
</protein>
<reference evidence="1 2" key="1">
    <citation type="submission" date="2018-08" db="EMBL/GenBank/DDBJ databases">
        <title>A genome reference for cultivated species of the human gut microbiota.</title>
        <authorList>
            <person name="Zou Y."/>
            <person name="Xue W."/>
            <person name="Luo G."/>
        </authorList>
    </citation>
    <scope>NUCLEOTIDE SEQUENCE [LARGE SCALE GENOMIC DNA]</scope>
    <source>
        <strain evidence="1 2">AF37-2AT</strain>
    </source>
</reference>
<comment type="caution">
    <text evidence="1">The sequence shown here is derived from an EMBL/GenBank/DDBJ whole genome shotgun (WGS) entry which is preliminary data.</text>
</comment>
<dbReference type="Proteomes" id="UP000261080">
    <property type="component" value="Unassembled WGS sequence"/>
</dbReference>
<organism evidence="1 2">
    <name type="scientific">Sellimonas intestinalis</name>
    <dbReference type="NCBI Taxonomy" id="1653434"/>
    <lineage>
        <taxon>Bacteria</taxon>
        <taxon>Bacillati</taxon>
        <taxon>Bacillota</taxon>
        <taxon>Clostridia</taxon>
        <taxon>Lachnospirales</taxon>
        <taxon>Lachnospiraceae</taxon>
        <taxon>Sellimonas</taxon>
    </lineage>
</organism>